<dbReference type="GO" id="GO:0006310">
    <property type="term" value="P:DNA recombination"/>
    <property type="evidence" value="ECO:0007669"/>
    <property type="project" value="TreeGrafter"/>
</dbReference>
<evidence type="ECO:0000256" key="4">
    <source>
        <dbReference type="ARBA" id="ARBA00034617"/>
    </source>
</evidence>
<feature type="non-terminal residue" evidence="9">
    <location>
        <position position="141"/>
    </location>
</feature>
<comment type="catalytic activity">
    <reaction evidence="4">
        <text>Couples ATP hydrolysis with the unwinding of duplex DNA by translocating in the 3'-5' direction.</text>
        <dbReference type="EC" id="5.6.2.4"/>
    </reaction>
</comment>
<evidence type="ECO:0000313" key="10">
    <source>
        <dbReference type="Proteomes" id="UP001288944"/>
    </source>
</evidence>
<name>A0AAW9KR61_CLOPF</name>
<keyword evidence="2" id="KW-0238">DNA-binding</keyword>
<dbReference type="GO" id="GO:0030894">
    <property type="term" value="C:replisome"/>
    <property type="evidence" value="ECO:0007669"/>
    <property type="project" value="TreeGrafter"/>
</dbReference>
<dbReference type="InterPro" id="IPR001650">
    <property type="entry name" value="Helicase_C-like"/>
</dbReference>
<dbReference type="InterPro" id="IPR027417">
    <property type="entry name" value="P-loop_NTPase"/>
</dbReference>
<evidence type="ECO:0000256" key="2">
    <source>
        <dbReference type="ARBA" id="ARBA00023125"/>
    </source>
</evidence>
<dbReference type="EMBL" id="WNUR01001385">
    <property type="protein sequence ID" value="MDZ7543605.1"/>
    <property type="molecule type" value="Genomic_DNA"/>
</dbReference>
<comment type="similarity">
    <text evidence="1">Belongs to the helicase family. RecQ subfamily.</text>
</comment>
<proteinExistence type="inferred from homology"/>
<dbReference type="Pfam" id="PF00271">
    <property type="entry name" value="Helicase_C"/>
    <property type="match status" value="1"/>
</dbReference>
<evidence type="ECO:0000313" key="9">
    <source>
        <dbReference type="EMBL" id="MDZ7543605.1"/>
    </source>
</evidence>
<dbReference type="GO" id="GO:0005737">
    <property type="term" value="C:cytoplasm"/>
    <property type="evidence" value="ECO:0007669"/>
    <property type="project" value="TreeGrafter"/>
</dbReference>
<reference evidence="9" key="1">
    <citation type="submission" date="2019-11" db="EMBL/GenBank/DDBJ databases">
        <title>Characterization of Clostridium perfringens isolates from swine manure treated agricultural soils.</title>
        <authorList>
            <person name="Wushke S.T."/>
        </authorList>
    </citation>
    <scope>NUCLEOTIDE SEQUENCE</scope>
    <source>
        <strain evidence="9">X62</strain>
    </source>
</reference>
<organism evidence="9 10">
    <name type="scientific">Clostridium perfringens</name>
    <dbReference type="NCBI Taxonomy" id="1502"/>
    <lineage>
        <taxon>Bacteria</taxon>
        <taxon>Bacillati</taxon>
        <taxon>Bacillota</taxon>
        <taxon>Clostridia</taxon>
        <taxon>Eubacteriales</taxon>
        <taxon>Clostridiaceae</taxon>
        <taxon>Clostridium</taxon>
    </lineage>
</organism>
<dbReference type="PROSITE" id="PS51194">
    <property type="entry name" value="HELICASE_CTER"/>
    <property type="match status" value="1"/>
</dbReference>
<keyword evidence="9" id="KW-0378">Hydrolase</keyword>
<evidence type="ECO:0000256" key="1">
    <source>
        <dbReference type="ARBA" id="ARBA00005446"/>
    </source>
</evidence>
<accession>A0AAW9KR61</accession>
<dbReference type="Pfam" id="PF16124">
    <property type="entry name" value="RecQ_Zn_bind"/>
    <property type="match status" value="1"/>
</dbReference>
<keyword evidence="9" id="KW-0067">ATP-binding</keyword>
<dbReference type="AlphaFoldDB" id="A0AAW9KR61"/>
<gene>
    <name evidence="9" type="ORF">GNF83_21050</name>
</gene>
<evidence type="ECO:0000256" key="3">
    <source>
        <dbReference type="ARBA" id="ARBA00023235"/>
    </source>
</evidence>
<keyword evidence="3" id="KW-0413">Isomerase</keyword>
<dbReference type="EC" id="5.6.2.4" evidence="5"/>
<dbReference type="InterPro" id="IPR036388">
    <property type="entry name" value="WH-like_DNA-bd_sf"/>
</dbReference>
<keyword evidence="9" id="KW-0547">Nucleotide-binding</keyword>
<dbReference type="Gene3D" id="1.10.10.10">
    <property type="entry name" value="Winged helix-like DNA-binding domain superfamily/Winged helix DNA-binding domain"/>
    <property type="match status" value="1"/>
</dbReference>
<evidence type="ECO:0000259" key="8">
    <source>
        <dbReference type="PROSITE" id="PS51194"/>
    </source>
</evidence>
<dbReference type="InterPro" id="IPR032284">
    <property type="entry name" value="RecQ_Zn-bd"/>
</dbReference>
<evidence type="ECO:0000256" key="5">
    <source>
        <dbReference type="ARBA" id="ARBA00034808"/>
    </source>
</evidence>
<evidence type="ECO:0000256" key="7">
    <source>
        <dbReference type="ARBA" id="ARBA00044550"/>
    </source>
</evidence>
<dbReference type="SUPFAM" id="SSF52540">
    <property type="entry name" value="P-loop containing nucleoside triphosphate hydrolases"/>
    <property type="match status" value="1"/>
</dbReference>
<dbReference type="GO" id="GO:0003677">
    <property type="term" value="F:DNA binding"/>
    <property type="evidence" value="ECO:0007669"/>
    <property type="project" value="UniProtKB-KW"/>
</dbReference>
<keyword evidence="9" id="KW-0347">Helicase</keyword>
<dbReference type="GO" id="GO:0009378">
    <property type="term" value="F:four-way junction helicase activity"/>
    <property type="evidence" value="ECO:0007669"/>
    <property type="project" value="TreeGrafter"/>
</dbReference>
<feature type="non-terminal residue" evidence="9">
    <location>
        <position position="1"/>
    </location>
</feature>
<dbReference type="PANTHER" id="PTHR13710">
    <property type="entry name" value="DNA HELICASE RECQ FAMILY MEMBER"/>
    <property type="match status" value="1"/>
</dbReference>
<dbReference type="GO" id="GO:0043138">
    <property type="term" value="F:3'-5' DNA helicase activity"/>
    <property type="evidence" value="ECO:0007669"/>
    <property type="project" value="UniProtKB-EC"/>
</dbReference>
<protein>
    <recommendedName>
        <fullName evidence="6">ATP-dependent DNA helicase RecQ</fullName>
        <ecNumber evidence="5">5.6.2.4</ecNumber>
    </recommendedName>
    <alternativeName>
        <fullName evidence="7">DNA 3'-5' helicase RecQ</fullName>
    </alternativeName>
</protein>
<comment type="caution">
    <text evidence="9">The sequence shown here is derived from an EMBL/GenBank/DDBJ whole genome shotgun (WGS) entry which is preliminary data.</text>
</comment>
<dbReference type="PANTHER" id="PTHR13710:SF105">
    <property type="entry name" value="ATP-DEPENDENT DNA HELICASE Q1"/>
    <property type="match status" value="1"/>
</dbReference>
<evidence type="ECO:0000256" key="6">
    <source>
        <dbReference type="ARBA" id="ARBA00044535"/>
    </source>
</evidence>
<dbReference type="GO" id="GO:0006281">
    <property type="term" value="P:DNA repair"/>
    <property type="evidence" value="ECO:0007669"/>
    <property type="project" value="TreeGrafter"/>
</dbReference>
<feature type="domain" description="Helicase C-terminal" evidence="8">
    <location>
        <begin position="1"/>
        <end position="92"/>
    </location>
</feature>
<dbReference type="Proteomes" id="UP001288944">
    <property type="component" value="Unassembled WGS sequence"/>
</dbReference>
<sequence length="141" mass="16228">DKLTIMVATNAFGMGIDKPNIRFVVHYNMPQNIEGYYQEIGRAGRDGEKSECVLLFSPGDIHTQKYLIEASVENETRKINKYKKLQQMVDLIYSNDCYRKYILNYFGDEIEEDCNNCSNCLSEGEVVDKTIDAQKVLSCIY</sequence>
<dbReference type="GO" id="GO:0043590">
    <property type="term" value="C:bacterial nucleoid"/>
    <property type="evidence" value="ECO:0007669"/>
    <property type="project" value="TreeGrafter"/>
</dbReference>
<dbReference type="Gene3D" id="3.40.50.300">
    <property type="entry name" value="P-loop containing nucleotide triphosphate hydrolases"/>
    <property type="match status" value="1"/>
</dbReference>